<dbReference type="RefSeq" id="WP_369344890.1">
    <property type="nucleotide sequence ID" value="NZ_CP129674.1"/>
</dbReference>
<dbReference type="Pfam" id="PF10703">
    <property type="entry name" value="MoaF"/>
    <property type="match status" value="1"/>
</dbReference>
<dbReference type="Gene3D" id="2.40.128.20">
    <property type="match status" value="1"/>
</dbReference>
<dbReference type="AlphaFoldDB" id="A0AB39U914"/>
<evidence type="ECO:0000259" key="2">
    <source>
        <dbReference type="Pfam" id="PF17409"/>
    </source>
</evidence>
<protein>
    <submittedName>
        <fullName evidence="3">MoaF C-terminal domain-containing protein</fullName>
    </submittedName>
</protein>
<evidence type="ECO:0000313" key="3">
    <source>
        <dbReference type="EMBL" id="XDS45354.1"/>
    </source>
</evidence>
<dbReference type="EMBL" id="CP129674">
    <property type="protein sequence ID" value="XDS45354.1"/>
    <property type="molecule type" value="Genomic_DNA"/>
</dbReference>
<name>A0AB39U914_9BIFI</name>
<dbReference type="InterPro" id="IPR012674">
    <property type="entry name" value="Calycin"/>
</dbReference>
<feature type="domain" description="MoaF C-terminal" evidence="2">
    <location>
        <begin position="150"/>
        <end position="260"/>
    </location>
</feature>
<organism evidence="3">
    <name type="scientific">Bifidobacterium aquikefiricola</name>
    <dbReference type="NCBI Taxonomy" id="3059038"/>
    <lineage>
        <taxon>Bacteria</taxon>
        <taxon>Bacillati</taxon>
        <taxon>Actinomycetota</taxon>
        <taxon>Actinomycetes</taxon>
        <taxon>Bifidobacteriales</taxon>
        <taxon>Bifidobacteriaceae</taxon>
        <taxon>Bifidobacterium</taxon>
    </lineage>
</organism>
<proteinExistence type="predicted"/>
<dbReference type="Pfam" id="PF17409">
    <property type="entry name" value="MoaF_C"/>
    <property type="match status" value="1"/>
</dbReference>
<accession>A0AB39U914</accession>
<feature type="domain" description="Molybdenum cofactor biosynthesis protein F N-terminal" evidence="1">
    <location>
        <begin position="10"/>
        <end position="112"/>
    </location>
</feature>
<dbReference type="InterPro" id="IPR035348">
    <property type="entry name" value="MoaF_C"/>
</dbReference>
<evidence type="ECO:0000259" key="1">
    <source>
        <dbReference type="Pfam" id="PF10703"/>
    </source>
</evidence>
<dbReference type="KEGG" id="baqk:QN215_04430"/>
<gene>
    <name evidence="3" type="ORF">QN215_04430</name>
</gene>
<reference evidence="3" key="1">
    <citation type="submission" date="2023-07" db="EMBL/GenBank/DDBJ databases">
        <title>Bifidobacterium aquikefiriaerophilum sp. nov. and Bifidobacterium eccum sp. nov., isolated from water kefir.</title>
        <authorList>
            <person name="Breselge S."/>
            <person name="Bellassi P."/>
            <person name="Barcenilla C."/>
            <person name="Alvarez-Ordonez A."/>
            <person name="Morelli L."/>
            <person name="Cotter P.D."/>
        </authorList>
    </citation>
    <scope>NUCLEOTIDE SEQUENCE</scope>
    <source>
        <strain evidence="3">WK041_4_12</strain>
    </source>
</reference>
<sequence>MTVNTQDSATWLPLSGLEPGFNENKATSVPTDHVDGTTLTTRNDAGTTIRHVFRNGLLEWDIQDGQQSGVDAYEAFMVDDGLLYVQVHHRDIPDEAVAIIFDLRAGTCLSVLNCAGRTPQGSEPGHTGVSQSFIPSIIVEHEGERGPLPHPTNALIGRRVRWEYSESHTYEHVYINSEWYTWHCISGPERGQADTDLCTYYEIRKGIYVFAWREKVIPCASVTVADHRDVSNIRSWGMLFGPDDRKEGYIHFTFGAKGHLTSINSY</sequence>
<dbReference type="InterPro" id="IPR024724">
    <property type="entry name" value="MoaF_N"/>
</dbReference>